<comment type="caution">
    <text evidence="2">The sequence shown here is derived from an EMBL/GenBank/DDBJ whole genome shotgun (WGS) entry which is preliminary data.</text>
</comment>
<evidence type="ECO:0000256" key="1">
    <source>
        <dbReference type="SAM" id="SignalP"/>
    </source>
</evidence>
<gene>
    <name evidence="2" type="ORF">WAX78_08190</name>
</gene>
<organism evidence="2 3">
    <name type="scientific">Bacillus yunxiaonensis</name>
    <dbReference type="NCBI Taxonomy" id="3127665"/>
    <lineage>
        <taxon>Bacteria</taxon>
        <taxon>Bacillati</taxon>
        <taxon>Bacillota</taxon>
        <taxon>Bacilli</taxon>
        <taxon>Bacillales</taxon>
        <taxon>Bacillaceae</taxon>
        <taxon>Bacillus</taxon>
    </lineage>
</organism>
<sequence length="243" mass="27369">MNKQIKLIAASLLVTSALAACGTPKKSAMDRNATYNYQRTAYENTVPYTDNVTRTDRTTDYVTYRNNARTDDYGNVKYSKINKDIHNTRNNVGYNYYRDVNYHGQITNPSPTRNITTPYPTRNVTMNNSYVNNDGKTAEAITNRVKGMANVERVSTVVRGNDVVIAVKSRSGTDEKALTDDIRKAVAPLVNNRNVYVTAKEDMFTRVDTLSTSLRNGTVTNNLNRDVTNLFQDLRTNVTNVVR</sequence>
<dbReference type="InterPro" id="IPR019076">
    <property type="entry name" value="Spore_lipoprot_YhcN/YlaJ-like"/>
</dbReference>
<keyword evidence="3" id="KW-1185">Reference proteome</keyword>
<protein>
    <submittedName>
        <fullName evidence="2">YhcN/YlaJ family sporulation lipoprotein</fullName>
    </submittedName>
</protein>
<name>A0ABU8FTX7_9BACI</name>
<reference evidence="2 3" key="1">
    <citation type="submission" date="2024-01" db="EMBL/GenBank/DDBJ databases">
        <title>Seven novel Bacillus-like species.</title>
        <authorList>
            <person name="Liu G."/>
        </authorList>
    </citation>
    <scope>NUCLEOTIDE SEQUENCE [LARGE SCALE GENOMIC DNA]</scope>
    <source>
        <strain evidence="2 3">FJAT-53711</strain>
    </source>
</reference>
<evidence type="ECO:0000313" key="3">
    <source>
        <dbReference type="Proteomes" id="UP001367922"/>
    </source>
</evidence>
<dbReference type="Proteomes" id="UP001367922">
    <property type="component" value="Unassembled WGS sequence"/>
</dbReference>
<evidence type="ECO:0000313" key="2">
    <source>
        <dbReference type="EMBL" id="MEI4829434.1"/>
    </source>
</evidence>
<dbReference type="RefSeq" id="WP_336481797.1">
    <property type="nucleotide sequence ID" value="NZ_JBAWSV010000002.1"/>
</dbReference>
<dbReference type="EMBL" id="JBAWSV010000002">
    <property type="protein sequence ID" value="MEI4829434.1"/>
    <property type="molecule type" value="Genomic_DNA"/>
</dbReference>
<dbReference type="Pfam" id="PF09580">
    <property type="entry name" value="Spore_YhcN_YlaJ"/>
    <property type="match status" value="1"/>
</dbReference>
<dbReference type="PROSITE" id="PS51257">
    <property type="entry name" value="PROKAR_LIPOPROTEIN"/>
    <property type="match status" value="1"/>
</dbReference>
<accession>A0ABU8FTX7</accession>
<feature type="signal peptide" evidence="1">
    <location>
        <begin position="1"/>
        <end position="19"/>
    </location>
</feature>
<keyword evidence="1" id="KW-0732">Signal</keyword>
<feature type="chain" id="PRO_5046945739" evidence="1">
    <location>
        <begin position="20"/>
        <end position="243"/>
    </location>
</feature>
<keyword evidence="2" id="KW-0449">Lipoprotein</keyword>
<proteinExistence type="predicted"/>